<accession>A0A5B8Y7P2</accession>
<organism evidence="1 2">
    <name type="scientific">Persicimonas caeni</name>
    <dbReference type="NCBI Taxonomy" id="2292766"/>
    <lineage>
        <taxon>Bacteria</taxon>
        <taxon>Deltaproteobacteria</taxon>
        <taxon>Bradymonadales</taxon>
        <taxon>Bradymonadaceae</taxon>
        <taxon>Persicimonas</taxon>
    </lineage>
</organism>
<evidence type="ECO:0000313" key="1">
    <source>
        <dbReference type="EMBL" id="QDG52077.1"/>
    </source>
</evidence>
<name>A0A4Y6PVQ6_PERCE</name>
<reference evidence="1 2" key="1">
    <citation type="submission" date="2019-06" db="EMBL/GenBank/DDBJ databases">
        <title>Persicimonas caeni gen. nov., sp. nov., a predatory bacterium isolated from solar saltern.</title>
        <authorList>
            <person name="Wang S."/>
        </authorList>
    </citation>
    <scope>NUCLEOTIDE SEQUENCE [LARGE SCALE GENOMIC DNA]</scope>
    <source>
        <strain evidence="1 2">YN101</strain>
    </source>
</reference>
<protein>
    <submittedName>
        <fullName evidence="1">Uncharacterized protein</fullName>
    </submittedName>
</protein>
<accession>A0A4Y6PVQ6</accession>
<dbReference type="OrthoDB" id="857383at2"/>
<dbReference type="EMBL" id="CP041186">
    <property type="protein sequence ID" value="QDG52077.1"/>
    <property type="molecule type" value="Genomic_DNA"/>
</dbReference>
<proteinExistence type="predicted"/>
<dbReference type="Proteomes" id="UP000315995">
    <property type="component" value="Chromosome"/>
</dbReference>
<evidence type="ECO:0000313" key="2">
    <source>
        <dbReference type="Proteomes" id="UP000315995"/>
    </source>
</evidence>
<dbReference type="Gene3D" id="3.90.920.10">
    <property type="entry name" value="DNA primase, PRIM domain"/>
    <property type="match status" value="1"/>
</dbReference>
<gene>
    <name evidence="1" type="ORF">FIV42_15395</name>
</gene>
<dbReference type="SUPFAM" id="SSF56747">
    <property type="entry name" value="Prim-pol domain"/>
    <property type="match status" value="1"/>
</dbReference>
<sequence length="1307" mass="149816">MPQYNFQPEPKARIVEIGSGVYFHEPQTWELTPKWVLLSRTHASVENNRGLISLWSVVTLDYDEDRATQRVWQVRRNAVHRKPDDPDYCAGEYMAVKVPSYVAEEWQTAGRVHKPLDEIDPLEPPQTWEVPRRTEREWDKSREEFFERIEKTLRSKLDWQTDDCSHLRRTHSTPEERERLARIAAGETPVRVAGGPRSPSRDDYIYLIKTRRDEALNTYQPVSWGSDPNILEGVPTRARHITQFAFRRWELEEHLEQGDGSMRGWTLRDPVVGAEEITIDIDHEHPAIAKTWARDLSRMLTSKGVEHDVWYSGSKGFHISIHQNVVGGIKPAATVPRRVCRFAEYLVDLANQDVPNRIRRFQSGNASDIRIDTNPYTAIGTIRLPGAAHEKTGRYKVRLTPGQLKWSMPRIEEWASHEPTPAQIENRVGEFNLKMWWVWQVASVEVNPVEVRRSWVHDRGGPINIPEMVKAVEDAARDEASGRWDRRGDRINFHCIKDDHDDSGSPDAWLRLDTATPAYQCYGCGEWQPLHRFADEHLGISPVWPSDDRTHDVKDKRDHLYDVMYEILSAYERGEITAQEANRVFVVSAGLGKTTMALEIAAELGLPVIHMARGHHQIADALQGRDARHLDRTEADEPGCGIYRHPDTDRLMYQEMDRRAMQKRSRFEVCLDCPLKPIEGKPEHEYPTRLAPDGTAITGPCQAIINRNEAEGEKRNLGVPHAYLGTQQLGKWSATRGLIIGDEDPLESIRKTCAVVVEDVREEMEEGHPLTDAGLFDEVDNDADLIDLIDPGATTADVWKYLMRGEIPPRNLLPDRTYVHQRLSLDPAVLAEREEAWKEAVRKKAERDGMMLSTLRYQLQTPEGERTRKEFEQEWLRRKVEGVMANLYVEEVDDDVTRLINVLIGGQVADVRLIDEAETEGGETIPAKLVFRLESNLPDDVPIWILDASPHERDLQAYCEELPGLRFERVIAHNPESVIIQDPGSVWSRKRIKKGVQQWYMGERDHRIGRVVRFLDRIREAGKEWGLITHKDSALIPLLKSEFGSDPMDPAPFLPFDDQGKPSQYCWFGALRGLNTLEHVDWLVVLGCQCTPSWGYDEDALRFGYDGRDVIDHVDSVQPYEAPHGAYKLNFRCPQPITPHGEHLWHRKEVSELYQAVMRARLLTGSKRVLLLTHVGIEVPECRTKIDPYVLWREGAWERIIEGGEHGDGARVPEGYDGNLAQFTVDEIKRMSQETVMSDTEIASWLGVSRRTVHEHRLLSASERKLEAVRRVLDEKPDATHGEIAEQLGMGRKTVRRIRKKLSMGAY</sequence>
<dbReference type="RefSeq" id="WP_141198554.1">
    <property type="nucleotide sequence ID" value="NZ_CP041186.1"/>
</dbReference>
<keyword evidence="2" id="KW-1185">Reference proteome</keyword>